<reference evidence="1 2" key="1">
    <citation type="submission" date="2016-11" db="EMBL/GenBank/DDBJ databases">
        <title>The macronuclear genome of Stentor coeruleus: a giant cell with tiny introns.</title>
        <authorList>
            <person name="Slabodnick M."/>
            <person name="Ruby J.G."/>
            <person name="Reiff S.B."/>
            <person name="Swart E.C."/>
            <person name="Gosai S."/>
            <person name="Prabakaran S."/>
            <person name="Witkowska E."/>
            <person name="Larue G.E."/>
            <person name="Fisher S."/>
            <person name="Freeman R.M."/>
            <person name="Gunawardena J."/>
            <person name="Chu W."/>
            <person name="Stover N.A."/>
            <person name="Gregory B.D."/>
            <person name="Nowacki M."/>
            <person name="Derisi J."/>
            <person name="Roy S.W."/>
            <person name="Marshall W.F."/>
            <person name="Sood P."/>
        </authorList>
    </citation>
    <scope>NUCLEOTIDE SEQUENCE [LARGE SCALE GENOMIC DNA]</scope>
    <source>
        <strain evidence="1">WM001</strain>
    </source>
</reference>
<sequence length="118" mass="13664">MEPSNQSNYYYPKSPLVILSKQDFLVNRMKNYYMVKKRIEKVYSHKAINRFNVHSFQICNNCVETFGKTMPIKRKTNTKQITVGTSVDKFDLTVSMLGLPSSSQNPRSPMTGWVSMEN</sequence>
<evidence type="ECO:0000313" key="1">
    <source>
        <dbReference type="EMBL" id="OMJ75918.1"/>
    </source>
</evidence>
<keyword evidence="2" id="KW-1185">Reference proteome</keyword>
<protein>
    <submittedName>
        <fullName evidence="1">Uncharacterized protein</fullName>
    </submittedName>
</protein>
<proteinExistence type="predicted"/>
<comment type="caution">
    <text evidence="1">The sequence shown here is derived from an EMBL/GenBank/DDBJ whole genome shotgun (WGS) entry which is preliminary data.</text>
</comment>
<dbReference type="Proteomes" id="UP000187209">
    <property type="component" value="Unassembled WGS sequence"/>
</dbReference>
<organism evidence="1 2">
    <name type="scientific">Stentor coeruleus</name>
    <dbReference type="NCBI Taxonomy" id="5963"/>
    <lineage>
        <taxon>Eukaryota</taxon>
        <taxon>Sar</taxon>
        <taxon>Alveolata</taxon>
        <taxon>Ciliophora</taxon>
        <taxon>Postciliodesmatophora</taxon>
        <taxon>Heterotrichea</taxon>
        <taxon>Heterotrichida</taxon>
        <taxon>Stentoridae</taxon>
        <taxon>Stentor</taxon>
    </lineage>
</organism>
<name>A0A1R2BGM8_9CILI</name>
<accession>A0A1R2BGM8</accession>
<dbReference type="EMBL" id="MPUH01000661">
    <property type="protein sequence ID" value="OMJ75918.1"/>
    <property type="molecule type" value="Genomic_DNA"/>
</dbReference>
<evidence type="ECO:0000313" key="2">
    <source>
        <dbReference type="Proteomes" id="UP000187209"/>
    </source>
</evidence>
<gene>
    <name evidence="1" type="ORF">SteCoe_24813</name>
</gene>
<dbReference type="AlphaFoldDB" id="A0A1R2BGM8"/>